<protein>
    <recommendedName>
        <fullName evidence="3">Phospholipase B-like</fullName>
    </recommendedName>
</protein>
<sequence>MFAVRRDVLSKFSPTWYDEWRNVTYASVKMRPRNPGDAVLFESEHDGFHHDFAMMEVFPILFATTAQEFPAWLVSPSTVDLFDTVDAMKKFSEADRSLPLLVDSWQIGYNVNRSMYANSSYVDSPVRLKRNGTW</sequence>
<organism evidence="1 2">
    <name type="scientific">Prorocentrum cordatum</name>
    <dbReference type="NCBI Taxonomy" id="2364126"/>
    <lineage>
        <taxon>Eukaryota</taxon>
        <taxon>Sar</taxon>
        <taxon>Alveolata</taxon>
        <taxon>Dinophyceae</taxon>
        <taxon>Prorocentrales</taxon>
        <taxon>Prorocentraceae</taxon>
        <taxon>Prorocentrum</taxon>
    </lineage>
</organism>
<evidence type="ECO:0008006" key="3">
    <source>
        <dbReference type="Google" id="ProtNLM"/>
    </source>
</evidence>
<evidence type="ECO:0000313" key="2">
    <source>
        <dbReference type="Proteomes" id="UP001189429"/>
    </source>
</evidence>
<reference evidence="1" key="1">
    <citation type="submission" date="2023-10" db="EMBL/GenBank/DDBJ databases">
        <authorList>
            <person name="Chen Y."/>
            <person name="Shah S."/>
            <person name="Dougan E. K."/>
            <person name="Thang M."/>
            <person name="Chan C."/>
        </authorList>
    </citation>
    <scope>NUCLEOTIDE SEQUENCE [LARGE SCALE GENOMIC DNA]</scope>
</reference>
<name>A0ABN9PA61_9DINO</name>
<keyword evidence="2" id="KW-1185">Reference proteome</keyword>
<evidence type="ECO:0000313" key="1">
    <source>
        <dbReference type="EMBL" id="CAK0789671.1"/>
    </source>
</evidence>
<dbReference type="EMBL" id="CAUYUJ010000281">
    <property type="protein sequence ID" value="CAK0789671.1"/>
    <property type="molecule type" value="Genomic_DNA"/>
</dbReference>
<accession>A0ABN9PA61</accession>
<proteinExistence type="predicted"/>
<dbReference type="Proteomes" id="UP001189429">
    <property type="component" value="Unassembled WGS sequence"/>
</dbReference>
<comment type="caution">
    <text evidence="1">The sequence shown here is derived from an EMBL/GenBank/DDBJ whole genome shotgun (WGS) entry which is preliminary data.</text>
</comment>
<gene>
    <name evidence="1" type="ORF">PCOR1329_LOCUS1176</name>
</gene>